<dbReference type="FunCoup" id="A0A420WD82">
    <property type="interactions" value="5"/>
</dbReference>
<keyword evidence="9" id="KW-1185">Reference proteome</keyword>
<keyword evidence="5 7" id="KW-1133">Transmembrane helix</keyword>
<dbReference type="InParanoid" id="A0A420WD82"/>
<dbReference type="PANTHER" id="PTHR40043:SF1">
    <property type="entry name" value="UPF0719 INNER MEMBRANE PROTEIN YJFL"/>
    <property type="match status" value="1"/>
</dbReference>
<dbReference type="AlphaFoldDB" id="A0A420WD82"/>
<comment type="subcellular location">
    <subcellularLocation>
        <location evidence="1">Cell membrane</location>
        <topology evidence="1">Multi-pass membrane protein</topology>
    </subcellularLocation>
</comment>
<feature type="transmembrane region" description="Helical" evidence="7">
    <location>
        <begin position="75"/>
        <end position="95"/>
    </location>
</feature>
<evidence type="ECO:0000313" key="8">
    <source>
        <dbReference type="EMBL" id="RKQ68994.1"/>
    </source>
</evidence>
<dbReference type="GO" id="GO:0005886">
    <property type="term" value="C:plasma membrane"/>
    <property type="evidence" value="ECO:0007669"/>
    <property type="project" value="UniProtKB-SubCell"/>
</dbReference>
<sequence length="137" mass="14807">MQPALDSLANGLPILIFYLVVVTLIFIAGLVIYTRLTPHKELKLVQEGNMAAAIHFSALIIGLTLPLAACLVNRFSLFDVAIWGTTSLFLQLFLFRLTDAIFKGMPNRIINNETAPALVLAAFKLAGSIILALAIVG</sequence>
<proteinExistence type="inferred from homology"/>
<keyword evidence="6 7" id="KW-0472">Membrane</keyword>
<evidence type="ECO:0000256" key="4">
    <source>
        <dbReference type="ARBA" id="ARBA00022692"/>
    </source>
</evidence>
<gene>
    <name evidence="8" type="ORF">DES40_1770</name>
</gene>
<evidence type="ECO:0000256" key="6">
    <source>
        <dbReference type="ARBA" id="ARBA00023136"/>
    </source>
</evidence>
<evidence type="ECO:0000256" key="2">
    <source>
        <dbReference type="ARBA" id="ARBA00005779"/>
    </source>
</evidence>
<organism evidence="8 9">
    <name type="scientific">Litorimonas taeanensis</name>
    <dbReference type="NCBI Taxonomy" id="568099"/>
    <lineage>
        <taxon>Bacteria</taxon>
        <taxon>Pseudomonadati</taxon>
        <taxon>Pseudomonadota</taxon>
        <taxon>Alphaproteobacteria</taxon>
        <taxon>Maricaulales</taxon>
        <taxon>Robiginitomaculaceae</taxon>
    </lineage>
</organism>
<evidence type="ECO:0000256" key="3">
    <source>
        <dbReference type="ARBA" id="ARBA00022475"/>
    </source>
</evidence>
<reference evidence="8 9" key="1">
    <citation type="submission" date="2018-10" db="EMBL/GenBank/DDBJ databases">
        <title>Genomic Encyclopedia of Type Strains, Phase IV (KMG-IV): sequencing the most valuable type-strain genomes for metagenomic binning, comparative biology and taxonomic classification.</title>
        <authorList>
            <person name="Goeker M."/>
        </authorList>
    </citation>
    <scope>NUCLEOTIDE SEQUENCE [LARGE SCALE GENOMIC DNA]</scope>
    <source>
        <strain evidence="8 9">DSM 22008</strain>
    </source>
</reference>
<name>A0A420WD82_9PROT</name>
<comment type="caution">
    <text evidence="8">The sequence shown here is derived from an EMBL/GenBank/DDBJ whole genome shotgun (WGS) entry which is preliminary data.</text>
</comment>
<dbReference type="Pfam" id="PF03994">
    <property type="entry name" value="DUF350"/>
    <property type="match status" value="1"/>
</dbReference>
<dbReference type="PANTHER" id="PTHR40043">
    <property type="entry name" value="UPF0719 INNER MEMBRANE PROTEIN YJFL"/>
    <property type="match status" value="1"/>
</dbReference>
<evidence type="ECO:0000256" key="1">
    <source>
        <dbReference type="ARBA" id="ARBA00004651"/>
    </source>
</evidence>
<protein>
    <submittedName>
        <fullName evidence="8">Putative membrane protein</fullName>
    </submittedName>
</protein>
<feature type="transmembrane region" description="Helical" evidence="7">
    <location>
        <begin position="48"/>
        <end position="69"/>
    </location>
</feature>
<keyword evidence="4 7" id="KW-0812">Transmembrane</keyword>
<dbReference type="OrthoDB" id="5395971at2"/>
<evidence type="ECO:0000313" key="9">
    <source>
        <dbReference type="Proteomes" id="UP000282211"/>
    </source>
</evidence>
<dbReference type="RefSeq" id="WP_121100905.1">
    <property type="nucleotide sequence ID" value="NZ_RBII01000002.1"/>
</dbReference>
<dbReference type="Proteomes" id="UP000282211">
    <property type="component" value="Unassembled WGS sequence"/>
</dbReference>
<evidence type="ECO:0000256" key="5">
    <source>
        <dbReference type="ARBA" id="ARBA00022989"/>
    </source>
</evidence>
<dbReference type="InterPro" id="IPR007140">
    <property type="entry name" value="DUF350"/>
</dbReference>
<dbReference type="EMBL" id="RBII01000002">
    <property type="protein sequence ID" value="RKQ68994.1"/>
    <property type="molecule type" value="Genomic_DNA"/>
</dbReference>
<feature type="transmembrane region" description="Helical" evidence="7">
    <location>
        <begin position="12"/>
        <end position="36"/>
    </location>
</feature>
<accession>A0A420WD82</accession>
<keyword evidence="3" id="KW-1003">Cell membrane</keyword>
<feature type="transmembrane region" description="Helical" evidence="7">
    <location>
        <begin position="115"/>
        <end position="136"/>
    </location>
</feature>
<evidence type="ECO:0000256" key="7">
    <source>
        <dbReference type="SAM" id="Phobius"/>
    </source>
</evidence>
<comment type="similarity">
    <text evidence="2">Belongs to the UPF0719 family.</text>
</comment>